<name>A0A0E3QIR1_METBA</name>
<gene>
    <name evidence="1" type="ORF">MSBRW_0512</name>
</gene>
<evidence type="ECO:0000313" key="2">
    <source>
        <dbReference type="Proteomes" id="UP000033038"/>
    </source>
</evidence>
<dbReference type="Pfam" id="PF03692">
    <property type="entry name" value="CxxCxxCC"/>
    <property type="match status" value="1"/>
</dbReference>
<dbReference type="PATRIC" id="fig|1434109.4.peg.617"/>
<dbReference type="InterPro" id="IPR005358">
    <property type="entry name" value="Puta_zinc/iron-chelating_dom"/>
</dbReference>
<accession>A0A0E3QIR1</accession>
<dbReference type="KEGG" id="mbw:MSBRW_0512"/>
<proteinExistence type="predicted"/>
<dbReference type="RefSeq" id="WP_011305525.1">
    <property type="nucleotide sequence ID" value="NZ_CP009526.1"/>
</dbReference>
<evidence type="ECO:0000313" key="1">
    <source>
        <dbReference type="EMBL" id="AKB49765.1"/>
    </source>
</evidence>
<dbReference type="PANTHER" id="PTHR35866">
    <property type="entry name" value="PUTATIVE-RELATED"/>
    <property type="match status" value="1"/>
</dbReference>
<reference evidence="1 2" key="1">
    <citation type="submission" date="2014-07" db="EMBL/GenBank/DDBJ databases">
        <title>Methanogenic archaea and the global carbon cycle.</title>
        <authorList>
            <person name="Henriksen J.R."/>
            <person name="Luke J."/>
            <person name="Reinhart S."/>
            <person name="Benedict M.N."/>
            <person name="Youngblut N.D."/>
            <person name="Metcalf M.E."/>
            <person name="Whitaker R.J."/>
            <person name="Metcalf W.W."/>
        </authorList>
    </citation>
    <scope>NUCLEOTIDE SEQUENCE [LARGE SCALE GENOMIC DNA]</scope>
    <source>
        <strain evidence="1 2">Wiesmoor</strain>
    </source>
</reference>
<evidence type="ECO:0008006" key="3">
    <source>
        <dbReference type="Google" id="ProtNLM"/>
    </source>
</evidence>
<protein>
    <recommendedName>
        <fullName evidence="3">Fe-S-cluster oxidoreductase</fullName>
    </recommendedName>
</protein>
<dbReference type="PANTHER" id="PTHR35866:SF1">
    <property type="entry name" value="YKGJ FAMILY CYSTEINE CLUSTER PROTEIN"/>
    <property type="match status" value="1"/>
</dbReference>
<organism evidence="1 2">
    <name type="scientific">Methanosarcina barkeri str. Wiesmoor</name>
    <dbReference type="NCBI Taxonomy" id="1434109"/>
    <lineage>
        <taxon>Archaea</taxon>
        <taxon>Methanobacteriati</taxon>
        <taxon>Methanobacteriota</taxon>
        <taxon>Stenosarchaea group</taxon>
        <taxon>Methanomicrobia</taxon>
        <taxon>Methanosarcinales</taxon>
        <taxon>Methanosarcinaceae</taxon>
        <taxon>Methanosarcina</taxon>
    </lineage>
</organism>
<sequence length="246" mass="28603">MQDSFLKKVISVKKNNIETRLTEARKELAGVEGFPDPEFVGIIKELGFRCELCARCCTKEFNDHVFLLDADLVVIRQINPDSVTPAPYPEFCDQKGRFYVSGYALKTKPDGSCIFLENKRCKIYDRRPSICRVYPYMLHREADDSGRVGWRQISGLNEHGSYYSGLDDSECEEIARVTRAYEEAYLRQMIGFFEAVKIHFQKNGLKHVQSVYDRRIREFLKGKCELEVFVYYNGEFEKCDLKPHAD</sequence>
<dbReference type="GeneID" id="24821924"/>
<dbReference type="AlphaFoldDB" id="A0A0E3QIR1"/>
<dbReference type="EMBL" id="CP009526">
    <property type="protein sequence ID" value="AKB49765.1"/>
    <property type="molecule type" value="Genomic_DNA"/>
</dbReference>
<dbReference type="HOGENOM" id="CLU_1149820_0_0_2"/>
<dbReference type="Proteomes" id="UP000033038">
    <property type="component" value="Chromosome"/>
</dbReference>